<dbReference type="GO" id="GO:0006355">
    <property type="term" value="P:regulation of DNA-templated transcription"/>
    <property type="evidence" value="ECO:0007669"/>
    <property type="project" value="InterPro"/>
</dbReference>
<keyword evidence="3" id="KW-1185">Reference proteome</keyword>
<proteinExistence type="predicted"/>
<dbReference type="EMBL" id="CP031417">
    <property type="protein sequence ID" value="AXK81533.1"/>
    <property type="molecule type" value="Genomic_DNA"/>
</dbReference>
<dbReference type="InterPro" id="IPR010985">
    <property type="entry name" value="Ribbon_hlx_hlx"/>
</dbReference>
<dbReference type="OrthoDB" id="7271010at2"/>
<gene>
    <name evidence="2" type="ORF">DW352_14030</name>
</gene>
<dbReference type="SUPFAM" id="SSF47598">
    <property type="entry name" value="Ribbon-helix-helix"/>
    <property type="match status" value="1"/>
</dbReference>
<organism evidence="2 3">
    <name type="scientific">Pseudolabrys taiwanensis</name>
    <dbReference type="NCBI Taxonomy" id="331696"/>
    <lineage>
        <taxon>Bacteria</taxon>
        <taxon>Pseudomonadati</taxon>
        <taxon>Pseudomonadota</taxon>
        <taxon>Alphaproteobacteria</taxon>
        <taxon>Hyphomicrobiales</taxon>
        <taxon>Xanthobacteraceae</taxon>
        <taxon>Pseudolabrys</taxon>
    </lineage>
</organism>
<accession>A0A345ZX86</accession>
<evidence type="ECO:0000313" key="2">
    <source>
        <dbReference type="EMBL" id="AXK81533.1"/>
    </source>
</evidence>
<sequence length="144" mass="15701">MKQRTPFQPLDDDLDTRIETLAREKGVSTLVRPAQGEQGARASETLPAPASAAGTPATPLIASPAIAAAPFDVLFDEAPARTPMKTLNVELPDYVWTALKIRAAERKTSVRHVIMDALRRDGIAINEIDMIDASQRTRSLKAKR</sequence>
<evidence type="ECO:0000256" key="1">
    <source>
        <dbReference type="SAM" id="MobiDB-lite"/>
    </source>
</evidence>
<dbReference type="Proteomes" id="UP000254889">
    <property type="component" value="Chromosome"/>
</dbReference>
<dbReference type="RefSeq" id="WP_115691912.1">
    <property type="nucleotide sequence ID" value="NZ_CP031417.1"/>
</dbReference>
<reference evidence="2 3" key="1">
    <citation type="submission" date="2018-07" db="EMBL/GenBank/DDBJ databases">
        <authorList>
            <person name="Quirk P.G."/>
            <person name="Krulwich T.A."/>
        </authorList>
    </citation>
    <scope>NUCLEOTIDE SEQUENCE [LARGE SCALE GENOMIC DNA]</scope>
    <source>
        <strain evidence="2 3">CC-BB4</strain>
    </source>
</reference>
<feature type="compositionally biased region" description="Low complexity" evidence="1">
    <location>
        <begin position="45"/>
        <end position="57"/>
    </location>
</feature>
<feature type="region of interest" description="Disordered" evidence="1">
    <location>
        <begin position="25"/>
        <end position="57"/>
    </location>
</feature>
<dbReference type="AlphaFoldDB" id="A0A345ZX86"/>
<evidence type="ECO:0000313" key="3">
    <source>
        <dbReference type="Proteomes" id="UP000254889"/>
    </source>
</evidence>
<name>A0A345ZX86_9HYPH</name>
<protein>
    <submittedName>
        <fullName evidence="2">Uncharacterized protein</fullName>
    </submittedName>
</protein>
<dbReference type="KEGG" id="ptaw:DW352_14030"/>